<evidence type="ECO:0000313" key="6">
    <source>
        <dbReference type="Proteomes" id="UP000240978"/>
    </source>
</evidence>
<dbReference type="SUPFAM" id="SSF50475">
    <property type="entry name" value="FMN-binding split barrel"/>
    <property type="match status" value="1"/>
</dbReference>
<name>A0A2P8G4L6_9BACT</name>
<evidence type="ECO:0000256" key="1">
    <source>
        <dbReference type="ARBA" id="ARBA00010021"/>
    </source>
</evidence>
<sequence length="641" mass="72539">MAYKHLKHFIDTLEKAGELVRIKTYVDPRLEIAEITDRVSKSPNGGKALLFENTGYDFPVLINSMGSYKRMCMALGVQELDDVANEIEALIKLLSKPKEGLLDKLAMLPKLGQFASWMPKVVSGKGACQEVIMADPDLTKIPVMQCWPKDGGPFITLPVIHTKDPNTGTRNVGMYRMQVFDKTMTGMHWHKHKVSAKHFMEYKKLKKRMPVAVILGGDPAYTYSATAPLPENVDEYMLAGFLRKQKVELVRCITQPEIEVPADADFVIEGYVDPEEELIWEGPFGDHTGYYSLADWYPRFHVTAITHRKDAVYPSTIVGIPPQEDAWIGKATERIFLAPIKMTMVPEIIDMEMPVEGVFHNLVIAQIKKDYPGQAQKVMNAMWGAGQMMFNKILAVADEGTNIQDYKALARYMFQNLNPATDIYFSQGPMDVLDHSCSKMGFGGKMCIDGTRKYEEEIEGSVEKLTSNYPFNKQEILKRFPEVKEINDSLLKEDIPCILVAVQKSRPLHIKELNEQIYCLPEMTSVKMVLYVEHTVDVNDLPSALWRFCNNLDPRRDSFVVRPPLPGHPDKMGAGIGMDGTLKTRLLDNFERDWPNIIVADDATIKKIDEKWESLNIGSFIASPSHKYKSQMYGEEAVVPQ</sequence>
<dbReference type="EMBL" id="PYGK01000007">
    <property type="protein sequence ID" value="PSL28921.1"/>
    <property type="molecule type" value="Genomic_DNA"/>
</dbReference>
<gene>
    <name evidence="5" type="ORF">CLV42_10767</name>
</gene>
<dbReference type="NCBIfam" id="TIGR00148">
    <property type="entry name" value="UbiD family decarboxylase"/>
    <property type="match status" value="1"/>
</dbReference>
<dbReference type="SUPFAM" id="SSF143968">
    <property type="entry name" value="UbiD C-terminal domain-like"/>
    <property type="match status" value="2"/>
</dbReference>
<feature type="domain" description="3-octaprenyl-4-hydroxybenzoate carboxy-lyase-like C-terminal" evidence="4">
    <location>
        <begin position="327"/>
        <end position="449"/>
    </location>
</feature>
<dbReference type="InterPro" id="IPR049381">
    <property type="entry name" value="UbiD-like_C"/>
</dbReference>
<dbReference type="Gene3D" id="3.40.1670.10">
    <property type="entry name" value="UbiD C-terminal domain-like"/>
    <property type="match status" value="2"/>
</dbReference>
<dbReference type="InterPro" id="IPR049383">
    <property type="entry name" value="UbiD-like_N"/>
</dbReference>
<dbReference type="Pfam" id="PF20696">
    <property type="entry name" value="UbiD_C"/>
    <property type="match status" value="2"/>
</dbReference>
<dbReference type="RefSeq" id="WP_106603321.1">
    <property type="nucleotide sequence ID" value="NZ_PYGK01000007.1"/>
</dbReference>
<feature type="domain" description="3-octaprenyl-4-hydroxybenzoate carboxy-lyase-like C-terminal" evidence="4">
    <location>
        <begin position="477"/>
        <end position="562"/>
    </location>
</feature>
<evidence type="ECO:0000313" key="5">
    <source>
        <dbReference type="EMBL" id="PSL28921.1"/>
    </source>
</evidence>
<dbReference type="Proteomes" id="UP000240978">
    <property type="component" value="Unassembled WGS sequence"/>
</dbReference>
<dbReference type="GO" id="GO:0006744">
    <property type="term" value="P:ubiquinone biosynthetic process"/>
    <property type="evidence" value="ECO:0007669"/>
    <property type="project" value="TreeGrafter"/>
</dbReference>
<feature type="domain" description="3-octaprenyl-4-hydroxybenzoate carboxy-lyase-like N-terminal" evidence="3">
    <location>
        <begin position="10"/>
        <end position="83"/>
    </location>
</feature>
<dbReference type="InterPro" id="IPR022390">
    <property type="entry name" value="HBDC"/>
</dbReference>
<dbReference type="InterPro" id="IPR048304">
    <property type="entry name" value="UbiD_Rift_dom"/>
</dbReference>
<organism evidence="5 6">
    <name type="scientific">Chitinophaga ginsengisoli</name>
    <dbReference type="NCBI Taxonomy" id="363837"/>
    <lineage>
        <taxon>Bacteria</taxon>
        <taxon>Pseudomonadati</taxon>
        <taxon>Bacteroidota</taxon>
        <taxon>Chitinophagia</taxon>
        <taxon>Chitinophagales</taxon>
        <taxon>Chitinophagaceae</taxon>
        <taxon>Chitinophaga</taxon>
    </lineage>
</organism>
<comment type="similarity">
    <text evidence="1">Belongs to the UbiD family.</text>
</comment>
<proteinExistence type="inferred from homology"/>
<dbReference type="GO" id="GO:0008694">
    <property type="term" value="F:4-hydroxy-3-polyprenylbenzoate decarboxylase activity"/>
    <property type="evidence" value="ECO:0007669"/>
    <property type="project" value="TreeGrafter"/>
</dbReference>
<evidence type="ECO:0000259" key="3">
    <source>
        <dbReference type="Pfam" id="PF20695"/>
    </source>
</evidence>
<evidence type="ECO:0000259" key="2">
    <source>
        <dbReference type="Pfam" id="PF01977"/>
    </source>
</evidence>
<dbReference type="GO" id="GO:0005829">
    <property type="term" value="C:cytosol"/>
    <property type="evidence" value="ECO:0007669"/>
    <property type="project" value="TreeGrafter"/>
</dbReference>
<comment type="caution">
    <text evidence="5">The sequence shown here is derived from an EMBL/GenBank/DDBJ whole genome shotgun (WGS) entry which is preliminary data.</text>
</comment>
<dbReference type="OrthoDB" id="9809841at2"/>
<keyword evidence="6" id="KW-1185">Reference proteome</keyword>
<protein>
    <submittedName>
        <fullName evidence="5">4-hydroxy-3-polyprenylbenzoate decarboxylase</fullName>
    </submittedName>
</protein>
<accession>A0A2P8G4L6</accession>
<dbReference type="NCBIfam" id="TIGR03701">
    <property type="entry name" value="mena_SCO4490"/>
    <property type="match status" value="1"/>
</dbReference>
<dbReference type="Pfam" id="PF01977">
    <property type="entry name" value="UbiD"/>
    <property type="match status" value="1"/>
</dbReference>
<reference evidence="5 6" key="1">
    <citation type="submission" date="2018-03" db="EMBL/GenBank/DDBJ databases">
        <title>Genomic Encyclopedia of Archaeal and Bacterial Type Strains, Phase II (KMG-II): from individual species to whole genera.</title>
        <authorList>
            <person name="Goeker M."/>
        </authorList>
    </citation>
    <scope>NUCLEOTIDE SEQUENCE [LARGE SCALE GENOMIC DNA]</scope>
    <source>
        <strain evidence="5 6">DSM 18107</strain>
    </source>
</reference>
<dbReference type="InterPro" id="IPR002830">
    <property type="entry name" value="UbiD"/>
</dbReference>
<dbReference type="PANTHER" id="PTHR30108:SF17">
    <property type="entry name" value="FERULIC ACID DECARBOXYLASE 1"/>
    <property type="match status" value="1"/>
</dbReference>
<dbReference type="Pfam" id="PF20695">
    <property type="entry name" value="UbiD_N"/>
    <property type="match status" value="1"/>
</dbReference>
<evidence type="ECO:0000259" key="4">
    <source>
        <dbReference type="Pfam" id="PF20696"/>
    </source>
</evidence>
<feature type="domain" description="3-octaprenyl-4-hydroxybenzoate carboxy-lyase-like Rift-related" evidence="2">
    <location>
        <begin position="122"/>
        <end position="321"/>
    </location>
</feature>
<dbReference type="AlphaFoldDB" id="A0A2P8G4L6"/>
<dbReference type="PANTHER" id="PTHR30108">
    <property type="entry name" value="3-OCTAPRENYL-4-HYDROXYBENZOATE CARBOXY-LYASE-RELATED"/>
    <property type="match status" value="1"/>
</dbReference>